<evidence type="ECO:0000313" key="3">
    <source>
        <dbReference type="Proteomes" id="UP001335648"/>
    </source>
</evidence>
<organism evidence="2 3">
    <name type="scientific">Champsocephalus esox</name>
    <name type="common">pike icefish</name>
    <dbReference type="NCBI Taxonomy" id="159716"/>
    <lineage>
        <taxon>Eukaryota</taxon>
        <taxon>Metazoa</taxon>
        <taxon>Chordata</taxon>
        <taxon>Craniata</taxon>
        <taxon>Vertebrata</taxon>
        <taxon>Euteleostomi</taxon>
        <taxon>Actinopterygii</taxon>
        <taxon>Neopterygii</taxon>
        <taxon>Teleostei</taxon>
        <taxon>Neoteleostei</taxon>
        <taxon>Acanthomorphata</taxon>
        <taxon>Eupercaria</taxon>
        <taxon>Perciformes</taxon>
        <taxon>Notothenioidei</taxon>
        <taxon>Channichthyidae</taxon>
        <taxon>Champsocephalus</taxon>
    </lineage>
</organism>
<protein>
    <submittedName>
        <fullName evidence="2">Uncharacterized protein</fullName>
    </submittedName>
</protein>
<proteinExistence type="predicted"/>
<feature type="compositionally biased region" description="Pro residues" evidence="1">
    <location>
        <begin position="70"/>
        <end position="85"/>
    </location>
</feature>
<feature type="compositionally biased region" description="Pro residues" evidence="1">
    <location>
        <begin position="20"/>
        <end position="37"/>
    </location>
</feature>
<feature type="compositionally biased region" description="Low complexity" evidence="1">
    <location>
        <begin position="45"/>
        <end position="69"/>
    </location>
</feature>
<reference evidence="2 3" key="1">
    <citation type="journal article" date="2023" name="Mol. Biol. Evol.">
        <title>Genomics of Secondarily Temperate Adaptation in the Only Non-Antarctic Icefish.</title>
        <authorList>
            <person name="Rivera-Colon A.G."/>
            <person name="Rayamajhi N."/>
            <person name="Minhas B.F."/>
            <person name="Madrigal G."/>
            <person name="Bilyk K.T."/>
            <person name="Yoon V."/>
            <person name="Hune M."/>
            <person name="Gregory S."/>
            <person name="Cheng C.H.C."/>
            <person name="Catchen J.M."/>
        </authorList>
    </citation>
    <scope>NUCLEOTIDE SEQUENCE [LARGE SCALE GENOMIC DNA]</scope>
    <source>
        <strain evidence="2">JC2023a</strain>
    </source>
</reference>
<dbReference type="Proteomes" id="UP001335648">
    <property type="component" value="Unassembled WGS sequence"/>
</dbReference>
<comment type="caution">
    <text evidence="2">The sequence shown here is derived from an EMBL/GenBank/DDBJ whole genome shotgun (WGS) entry which is preliminary data.</text>
</comment>
<sequence>MSFTPAPQRRPPKSLQRRTPSPPSPSPCPRQPPPPPWQHVLYPRTISPVSITVPTSTTSPPGSMSSTHAPSPPSSSPCLRQPPPFKKASAVSEA</sequence>
<evidence type="ECO:0000256" key="1">
    <source>
        <dbReference type="SAM" id="MobiDB-lite"/>
    </source>
</evidence>
<accession>A0AAN8B6U7</accession>
<evidence type="ECO:0000313" key="2">
    <source>
        <dbReference type="EMBL" id="KAK5879333.1"/>
    </source>
</evidence>
<feature type="region of interest" description="Disordered" evidence="1">
    <location>
        <begin position="1"/>
        <end position="94"/>
    </location>
</feature>
<gene>
    <name evidence="2" type="ORF">CesoFtcFv8_024647</name>
</gene>
<dbReference type="AlphaFoldDB" id="A0AAN8B6U7"/>
<keyword evidence="3" id="KW-1185">Reference proteome</keyword>
<name>A0AAN8B6U7_9TELE</name>
<dbReference type="EMBL" id="JAULUE010002065">
    <property type="protein sequence ID" value="KAK5879333.1"/>
    <property type="molecule type" value="Genomic_DNA"/>
</dbReference>